<dbReference type="Proteomes" id="UP000199440">
    <property type="component" value="Unassembled WGS sequence"/>
</dbReference>
<protein>
    <submittedName>
        <fullName evidence="2">Uncharacterized protein</fullName>
    </submittedName>
</protein>
<accession>A0A1G9M996</accession>
<keyword evidence="1" id="KW-1133">Transmembrane helix</keyword>
<organism evidence="2 3">
    <name type="scientific">Kriegella aquimaris</name>
    <dbReference type="NCBI Taxonomy" id="192904"/>
    <lineage>
        <taxon>Bacteria</taxon>
        <taxon>Pseudomonadati</taxon>
        <taxon>Bacteroidota</taxon>
        <taxon>Flavobacteriia</taxon>
        <taxon>Flavobacteriales</taxon>
        <taxon>Flavobacteriaceae</taxon>
        <taxon>Kriegella</taxon>
    </lineage>
</organism>
<sequence length="43" mass="5182">MTIFCMFVNIAFFYFLSIIDVLDYFYLALIKKFDLIGIDLYDI</sequence>
<dbReference type="EMBL" id="FNGV01000002">
    <property type="protein sequence ID" value="SDL70779.1"/>
    <property type="molecule type" value="Genomic_DNA"/>
</dbReference>
<feature type="transmembrane region" description="Helical" evidence="1">
    <location>
        <begin position="6"/>
        <end position="27"/>
    </location>
</feature>
<dbReference type="STRING" id="192904.SAMN04488514_102424"/>
<evidence type="ECO:0000313" key="2">
    <source>
        <dbReference type="EMBL" id="SDL70779.1"/>
    </source>
</evidence>
<evidence type="ECO:0000313" key="3">
    <source>
        <dbReference type="Proteomes" id="UP000199440"/>
    </source>
</evidence>
<name>A0A1G9M996_9FLAO</name>
<keyword evidence="1" id="KW-0472">Membrane</keyword>
<keyword evidence="1" id="KW-0812">Transmembrane</keyword>
<dbReference type="AlphaFoldDB" id="A0A1G9M996"/>
<reference evidence="2 3" key="1">
    <citation type="submission" date="2016-10" db="EMBL/GenBank/DDBJ databases">
        <authorList>
            <person name="de Groot N.N."/>
        </authorList>
    </citation>
    <scope>NUCLEOTIDE SEQUENCE [LARGE SCALE GENOMIC DNA]</scope>
    <source>
        <strain evidence="2 3">DSM 19886</strain>
    </source>
</reference>
<proteinExistence type="predicted"/>
<gene>
    <name evidence="2" type="ORF">SAMN04488514_102424</name>
</gene>
<keyword evidence="3" id="KW-1185">Reference proteome</keyword>
<evidence type="ECO:0000256" key="1">
    <source>
        <dbReference type="SAM" id="Phobius"/>
    </source>
</evidence>